<reference evidence="2" key="3">
    <citation type="submission" date="2015-04" db="UniProtKB">
        <authorList>
            <consortium name="EnsemblPlants"/>
        </authorList>
    </citation>
    <scope>IDENTIFICATION</scope>
    <source>
        <strain evidence="2">cv. Jemalong A17</strain>
    </source>
</reference>
<protein>
    <submittedName>
        <fullName evidence="1 2">Uncharacterized protein</fullName>
    </submittedName>
</protein>
<keyword evidence="3" id="KW-1185">Reference proteome</keyword>
<sequence>MTQQVGLGIGQALVGLSLAYEINHKPEPGLWPIIGRFSRPGLAYLKVWTDLKAYLRAYFTLRSSNSSFDLLNRLNMS</sequence>
<dbReference type="AlphaFoldDB" id="G7J3E2"/>
<dbReference type="PaxDb" id="3880-AES73849"/>
<dbReference type="EMBL" id="CM001219">
    <property type="protein sequence ID" value="AES73849.1"/>
    <property type="molecule type" value="Genomic_DNA"/>
</dbReference>
<accession>G7J3E2</accession>
<dbReference type="HOGENOM" id="CLU_2641840_0_0_1"/>
<reference evidence="1 3" key="2">
    <citation type="journal article" date="2014" name="BMC Genomics">
        <title>An improved genome release (version Mt4.0) for the model legume Medicago truncatula.</title>
        <authorList>
            <person name="Tang H."/>
            <person name="Krishnakumar V."/>
            <person name="Bidwell S."/>
            <person name="Rosen B."/>
            <person name="Chan A."/>
            <person name="Zhou S."/>
            <person name="Gentzbittel L."/>
            <person name="Childs K.L."/>
            <person name="Yandell M."/>
            <person name="Gundlach H."/>
            <person name="Mayer K.F."/>
            <person name="Schwartz D.C."/>
            <person name="Town C.D."/>
        </authorList>
    </citation>
    <scope>GENOME REANNOTATION</scope>
    <source>
        <strain evidence="2 3">cv. Jemalong A17</strain>
    </source>
</reference>
<evidence type="ECO:0000313" key="2">
    <source>
        <dbReference type="EnsemblPlants" id="AES73849"/>
    </source>
</evidence>
<evidence type="ECO:0000313" key="1">
    <source>
        <dbReference type="EMBL" id="AES73849.1"/>
    </source>
</evidence>
<dbReference type="Proteomes" id="UP000002051">
    <property type="component" value="Chromosome 3"/>
</dbReference>
<proteinExistence type="predicted"/>
<gene>
    <name evidence="1" type="ordered locus">MTR_3g109480</name>
</gene>
<reference evidence="1 3" key="1">
    <citation type="journal article" date="2011" name="Nature">
        <title>The Medicago genome provides insight into the evolution of rhizobial symbioses.</title>
        <authorList>
            <person name="Young N.D."/>
            <person name="Debelle F."/>
            <person name="Oldroyd G.E."/>
            <person name="Geurts R."/>
            <person name="Cannon S.B."/>
            <person name="Udvardi M.K."/>
            <person name="Benedito V.A."/>
            <person name="Mayer K.F."/>
            <person name="Gouzy J."/>
            <person name="Schoof H."/>
            <person name="Van de Peer Y."/>
            <person name="Proost S."/>
            <person name="Cook D.R."/>
            <person name="Meyers B.C."/>
            <person name="Spannagl M."/>
            <person name="Cheung F."/>
            <person name="De Mita S."/>
            <person name="Krishnakumar V."/>
            <person name="Gundlach H."/>
            <person name="Zhou S."/>
            <person name="Mudge J."/>
            <person name="Bharti A.K."/>
            <person name="Murray J.D."/>
            <person name="Naoumkina M.A."/>
            <person name="Rosen B."/>
            <person name="Silverstein K.A."/>
            <person name="Tang H."/>
            <person name="Rombauts S."/>
            <person name="Zhao P.X."/>
            <person name="Zhou P."/>
            <person name="Barbe V."/>
            <person name="Bardou P."/>
            <person name="Bechner M."/>
            <person name="Bellec A."/>
            <person name="Berger A."/>
            <person name="Berges H."/>
            <person name="Bidwell S."/>
            <person name="Bisseling T."/>
            <person name="Choisne N."/>
            <person name="Couloux A."/>
            <person name="Denny R."/>
            <person name="Deshpande S."/>
            <person name="Dai X."/>
            <person name="Doyle J.J."/>
            <person name="Dudez A.M."/>
            <person name="Farmer A.D."/>
            <person name="Fouteau S."/>
            <person name="Franken C."/>
            <person name="Gibelin C."/>
            <person name="Gish J."/>
            <person name="Goldstein S."/>
            <person name="Gonzalez A.J."/>
            <person name="Green P.J."/>
            <person name="Hallab A."/>
            <person name="Hartog M."/>
            <person name="Hua A."/>
            <person name="Humphray S.J."/>
            <person name="Jeong D.H."/>
            <person name="Jing Y."/>
            <person name="Jocker A."/>
            <person name="Kenton S.M."/>
            <person name="Kim D.J."/>
            <person name="Klee K."/>
            <person name="Lai H."/>
            <person name="Lang C."/>
            <person name="Lin S."/>
            <person name="Macmil S.L."/>
            <person name="Magdelenat G."/>
            <person name="Matthews L."/>
            <person name="McCorrison J."/>
            <person name="Monaghan E.L."/>
            <person name="Mun J.H."/>
            <person name="Najar F.Z."/>
            <person name="Nicholson C."/>
            <person name="Noirot C."/>
            <person name="O'Bleness M."/>
            <person name="Paule C.R."/>
            <person name="Poulain J."/>
            <person name="Prion F."/>
            <person name="Qin B."/>
            <person name="Qu C."/>
            <person name="Retzel E.F."/>
            <person name="Riddle C."/>
            <person name="Sallet E."/>
            <person name="Samain S."/>
            <person name="Samson N."/>
            <person name="Sanders I."/>
            <person name="Saurat O."/>
            <person name="Scarpelli C."/>
            <person name="Schiex T."/>
            <person name="Segurens B."/>
            <person name="Severin A.J."/>
            <person name="Sherrier D.J."/>
            <person name="Shi R."/>
            <person name="Sims S."/>
            <person name="Singer S.R."/>
            <person name="Sinharoy S."/>
            <person name="Sterck L."/>
            <person name="Viollet A."/>
            <person name="Wang B.B."/>
            <person name="Wang K."/>
            <person name="Wang M."/>
            <person name="Wang X."/>
            <person name="Warfsmann J."/>
            <person name="Weissenbach J."/>
            <person name="White D.D."/>
            <person name="White J.D."/>
            <person name="Wiley G.B."/>
            <person name="Wincker P."/>
            <person name="Xing Y."/>
            <person name="Yang L."/>
            <person name="Yao Z."/>
            <person name="Ying F."/>
            <person name="Zhai J."/>
            <person name="Zhou L."/>
            <person name="Zuber A."/>
            <person name="Denarie J."/>
            <person name="Dixon R.A."/>
            <person name="May G.D."/>
            <person name="Schwartz D.C."/>
            <person name="Rogers J."/>
            <person name="Quetier F."/>
            <person name="Town C.D."/>
            <person name="Roe B.A."/>
        </authorList>
    </citation>
    <scope>NUCLEOTIDE SEQUENCE [LARGE SCALE GENOMIC DNA]</scope>
    <source>
        <strain evidence="1">A17</strain>
        <strain evidence="2 3">cv. Jemalong A17</strain>
    </source>
</reference>
<organism evidence="1 3">
    <name type="scientific">Medicago truncatula</name>
    <name type="common">Barrel medic</name>
    <name type="synonym">Medicago tribuloides</name>
    <dbReference type="NCBI Taxonomy" id="3880"/>
    <lineage>
        <taxon>Eukaryota</taxon>
        <taxon>Viridiplantae</taxon>
        <taxon>Streptophyta</taxon>
        <taxon>Embryophyta</taxon>
        <taxon>Tracheophyta</taxon>
        <taxon>Spermatophyta</taxon>
        <taxon>Magnoliopsida</taxon>
        <taxon>eudicotyledons</taxon>
        <taxon>Gunneridae</taxon>
        <taxon>Pentapetalae</taxon>
        <taxon>rosids</taxon>
        <taxon>fabids</taxon>
        <taxon>Fabales</taxon>
        <taxon>Fabaceae</taxon>
        <taxon>Papilionoideae</taxon>
        <taxon>50 kb inversion clade</taxon>
        <taxon>NPAAA clade</taxon>
        <taxon>Hologalegina</taxon>
        <taxon>IRL clade</taxon>
        <taxon>Trifolieae</taxon>
        <taxon>Medicago</taxon>
    </lineage>
</organism>
<evidence type="ECO:0000313" key="3">
    <source>
        <dbReference type="Proteomes" id="UP000002051"/>
    </source>
</evidence>
<name>G7J3E2_MEDTR</name>
<dbReference type="EnsemblPlants" id="AES73849">
    <property type="protein sequence ID" value="AES73849"/>
    <property type="gene ID" value="MTR_3g109480"/>
</dbReference>